<reference evidence="3 4" key="1">
    <citation type="submission" date="2019-06" db="EMBL/GenBank/DDBJ databases">
        <title>Sequencing the genomes of 1000 actinobacteria strains.</title>
        <authorList>
            <person name="Klenk H.-P."/>
        </authorList>
    </citation>
    <scope>NUCLEOTIDE SEQUENCE [LARGE SCALE GENOMIC DNA]</scope>
    <source>
        <strain evidence="3 4">DSM 41695</strain>
    </source>
</reference>
<feature type="compositionally biased region" description="Basic and acidic residues" evidence="1">
    <location>
        <begin position="42"/>
        <end position="54"/>
    </location>
</feature>
<evidence type="ECO:0000313" key="3">
    <source>
        <dbReference type="EMBL" id="TWF74045.1"/>
    </source>
</evidence>
<keyword evidence="4" id="KW-1185">Reference proteome</keyword>
<keyword evidence="2" id="KW-0472">Membrane</keyword>
<evidence type="ECO:0000313" key="4">
    <source>
        <dbReference type="Proteomes" id="UP000316603"/>
    </source>
</evidence>
<organism evidence="3 4">
    <name type="scientific">Streptomyces capillispiralis</name>
    <dbReference type="NCBI Taxonomy" id="68182"/>
    <lineage>
        <taxon>Bacteria</taxon>
        <taxon>Bacillati</taxon>
        <taxon>Actinomycetota</taxon>
        <taxon>Actinomycetes</taxon>
        <taxon>Kitasatosporales</taxon>
        <taxon>Streptomycetaceae</taxon>
        <taxon>Streptomyces</taxon>
    </lineage>
</organism>
<accession>A0A561SGP6</accession>
<dbReference type="EMBL" id="VIWV01000002">
    <property type="protein sequence ID" value="TWF74045.1"/>
    <property type="molecule type" value="Genomic_DNA"/>
</dbReference>
<protein>
    <submittedName>
        <fullName evidence="3">Uncharacterized protein</fullName>
    </submittedName>
</protein>
<feature type="region of interest" description="Disordered" evidence="1">
    <location>
        <begin position="41"/>
        <end position="83"/>
    </location>
</feature>
<keyword evidence="2" id="KW-0812">Transmembrane</keyword>
<feature type="compositionally biased region" description="Basic residues" evidence="1">
    <location>
        <begin position="62"/>
        <end position="75"/>
    </location>
</feature>
<proteinExistence type="predicted"/>
<keyword evidence="2" id="KW-1133">Transmembrane helix</keyword>
<name>A0A561SGP6_9ACTN</name>
<evidence type="ECO:0000256" key="1">
    <source>
        <dbReference type="SAM" id="MobiDB-lite"/>
    </source>
</evidence>
<evidence type="ECO:0000256" key="2">
    <source>
        <dbReference type="SAM" id="Phobius"/>
    </source>
</evidence>
<dbReference type="Proteomes" id="UP000316603">
    <property type="component" value="Unassembled WGS sequence"/>
</dbReference>
<comment type="caution">
    <text evidence="3">The sequence shown here is derived from an EMBL/GenBank/DDBJ whole genome shotgun (WGS) entry which is preliminary data.</text>
</comment>
<feature type="transmembrane region" description="Helical" evidence="2">
    <location>
        <begin position="20"/>
        <end position="41"/>
    </location>
</feature>
<gene>
    <name evidence="3" type="ORF">FHX78_1277</name>
</gene>
<sequence>MAPSDKADRIHPRRRTVTRVAVVGTVAAALTAAIAVAGSALQKDETGRPHDHASHSHSSGGAHHHPKGHHGHHGKGITSEKGDAEPAAFDLVETTVRRQGDRIVFTERVRAQAGSVKPETVGEFAGSSVLSYVWPVSLNPSSVGFAKDSGVLALAATSHPDFDDTPLYDEDGNGRKDDDGGLWHSHWVVLVPDTTRPDGALKVRDIKPGETPDLPKTWPNVPIFLDSPDYDTRLTGKKVTIEVPAKELGFPSSFSYNGVTAALKVNADLHDPLLRVENVFDSASGDLSMPGQFKR</sequence>
<dbReference type="AlphaFoldDB" id="A0A561SGP6"/>